<dbReference type="AlphaFoldDB" id="A0A7V3KP64"/>
<sequence length="159" mass="18741">MIFILLLLNQIDSTLLANLKEKPFKTEFVEVVQYKEMKTQDTFRGNLTRKGSNIKMEVVYPSKETYLIRNDTLFVISQGKVTSYPLEEDALKLLNFQFLSDTINYELKVSEDTLYLKSKKESLFLMAKLVIQKGIPEILSIEDEEKILKFSFKKWKFYE</sequence>
<organism evidence="1">
    <name type="scientific">candidate division WOR-3 bacterium</name>
    <dbReference type="NCBI Taxonomy" id="2052148"/>
    <lineage>
        <taxon>Bacteria</taxon>
        <taxon>Bacteria division WOR-3</taxon>
    </lineage>
</organism>
<name>A0A7V3KP64_UNCW3</name>
<accession>A0A7V3KP64</accession>
<comment type="caution">
    <text evidence="1">The sequence shown here is derived from an EMBL/GenBank/DDBJ whole genome shotgun (WGS) entry which is preliminary data.</text>
</comment>
<proteinExistence type="predicted"/>
<evidence type="ECO:0008006" key="2">
    <source>
        <dbReference type="Google" id="ProtNLM"/>
    </source>
</evidence>
<evidence type="ECO:0000313" key="1">
    <source>
        <dbReference type="EMBL" id="HGB36183.1"/>
    </source>
</evidence>
<protein>
    <recommendedName>
        <fullName evidence="2">Outer membrane lipoprotein carrier protein LolA</fullName>
    </recommendedName>
</protein>
<reference evidence="1" key="1">
    <citation type="journal article" date="2020" name="mSystems">
        <title>Genome- and Community-Level Interaction Insights into Carbon Utilization and Element Cycling Functions of Hydrothermarchaeota in Hydrothermal Sediment.</title>
        <authorList>
            <person name="Zhou Z."/>
            <person name="Liu Y."/>
            <person name="Xu W."/>
            <person name="Pan J."/>
            <person name="Luo Z.H."/>
            <person name="Li M."/>
        </authorList>
    </citation>
    <scope>NUCLEOTIDE SEQUENCE [LARGE SCALE GENOMIC DNA]</scope>
    <source>
        <strain evidence="1">SpSt-754</strain>
    </source>
</reference>
<gene>
    <name evidence="1" type="ORF">ENV38_04690</name>
</gene>
<dbReference type="EMBL" id="DTGD01000172">
    <property type="protein sequence ID" value="HGB36183.1"/>
    <property type="molecule type" value="Genomic_DNA"/>
</dbReference>